<dbReference type="RefSeq" id="WP_229680347.1">
    <property type="nucleotide sequence ID" value="NZ_BAAAHC010000012.1"/>
</dbReference>
<organism evidence="3 4">
    <name type="scientific">Saccharopolyspora thermophila</name>
    <dbReference type="NCBI Taxonomy" id="89367"/>
    <lineage>
        <taxon>Bacteria</taxon>
        <taxon>Bacillati</taxon>
        <taxon>Actinomycetota</taxon>
        <taxon>Actinomycetes</taxon>
        <taxon>Pseudonocardiales</taxon>
        <taxon>Pseudonocardiaceae</taxon>
        <taxon>Saccharopolyspora</taxon>
    </lineage>
</organism>
<evidence type="ECO:0000256" key="1">
    <source>
        <dbReference type="SAM" id="MobiDB-lite"/>
    </source>
</evidence>
<dbReference type="EMBL" id="BAAAHC010000012">
    <property type="protein sequence ID" value="GAA0527771.1"/>
    <property type="molecule type" value="Genomic_DNA"/>
</dbReference>
<feature type="compositionally biased region" description="Polar residues" evidence="1">
    <location>
        <begin position="1"/>
        <end position="12"/>
    </location>
</feature>
<reference evidence="2" key="4">
    <citation type="submission" date="2023-12" db="EMBL/GenBank/DDBJ databases">
        <authorList>
            <person name="Sun Q."/>
            <person name="Inoue M."/>
        </authorList>
    </citation>
    <scope>NUCLEOTIDE SEQUENCE</scope>
    <source>
        <strain evidence="2">JCM 10664</strain>
    </source>
</reference>
<dbReference type="Proteomes" id="UP000597989">
    <property type="component" value="Unassembled WGS sequence"/>
</dbReference>
<proteinExistence type="predicted"/>
<dbReference type="Proteomes" id="UP001500220">
    <property type="component" value="Unassembled WGS sequence"/>
</dbReference>
<reference evidence="2 5" key="2">
    <citation type="journal article" date="2019" name="Int. J. Syst. Evol. Microbiol.">
        <title>The Global Catalogue of Microorganisms (GCM) 10K type strain sequencing project: providing services to taxonomists for standard genome sequencing and annotation.</title>
        <authorList>
            <consortium name="The Broad Institute Genomics Platform"/>
            <consortium name="The Broad Institute Genome Sequencing Center for Infectious Disease"/>
            <person name="Wu L."/>
            <person name="Ma J."/>
        </authorList>
    </citation>
    <scope>NUCLEOTIDE SEQUENCE [LARGE SCALE GENOMIC DNA]</scope>
    <source>
        <strain evidence="2 5">JCM 10664</strain>
    </source>
</reference>
<evidence type="ECO:0000313" key="4">
    <source>
        <dbReference type="Proteomes" id="UP000597989"/>
    </source>
</evidence>
<evidence type="ECO:0000313" key="3">
    <source>
        <dbReference type="EMBL" id="GGI99287.1"/>
    </source>
</evidence>
<gene>
    <name evidence="2" type="ORF">GCM10009545_32630</name>
    <name evidence="3" type="ORF">GCM10011581_40590</name>
</gene>
<name>A0A917K5U8_9PSEU</name>
<keyword evidence="5" id="KW-1185">Reference proteome</keyword>
<reference evidence="3" key="3">
    <citation type="submission" date="2020-09" db="EMBL/GenBank/DDBJ databases">
        <authorList>
            <person name="Sun Q."/>
            <person name="Zhou Y."/>
        </authorList>
    </citation>
    <scope>NUCLEOTIDE SEQUENCE</scope>
    <source>
        <strain evidence="3">CGMCC 4.7206</strain>
    </source>
</reference>
<dbReference type="AlphaFoldDB" id="A0A917K5U8"/>
<protein>
    <submittedName>
        <fullName evidence="3">Uncharacterized protein</fullName>
    </submittedName>
</protein>
<evidence type="ECO:0000313" key="5">
    <source>
        <dbReference type="Proteomes" id="UP001500220"/>
    </source>
</evidence>
<dbReference type="EMBL" id="BMMT01000016">
    <property type="protein sequence ID" value="GGI99287.1"/>
    <property type="molecule type" value="Genomic_DNA"/>
</dbReference>
<reference evidence="3 4" key="1">
    <citation type="journal article" date="2014" name="Int. J. Syst. Evol. Microbiol.">
        <title>Complete genome sequence of Corynebacterium casei LMG S-19264T (=DSM 44701T), isolated from a smear-ripened cheese.</title>
        <authorList>
            <consortium name="US DOE Joint Genome Institute (JGI-PGF)"/>
            <person name="Walter F."/>
            <person name="Albersmeier A."/>
            <person name="Kalinowski J."/>
            <person name="Ruckert C."/>
        </authorList>
    </citation>
    <scope>NUCLEOTIDE SEQUENCE [LARGE SCALE GENOMIC DNA]</scope>
    <source>
        <strain evidence="3 4">CGMCC 4.7206</strain>
    </source>
</reference>
<sequence length="87" mass="9579">MLAQTGATLSKSSLREQGKGVLPSDVEPWMLDTTTWPGDVDNHVDVLVGELLTDPEHFSRSFTVKELGRLMSARPHTPPVRAHEMGI</sequence>
<comment type="caution">
    <text evidence="3">The sequence shown here is derived from an EMBL/GenBank/DDBJ whole genome shotgun (WGS) entry which is preliminary data.</text>
</comment>
<evidence type="ECO:0000313" key="2">
    <source>
        <dbReference type="EMBL" id="GAA0527771.1"/>
    </source>
</evidence>
<accession>A0A917K5U8</accession>
<feature type="region of interest" description="Disordered" evidence="1">
    <location>
        <begin position="1"/>
        <end position="27"/>
    </location>
</feature>